<dbReference type="EMBL" id="AAUW01000002">
    <property type="protein sequence ID" value="EAV45643.1"/>
    <property type="molecule type" value="Genomic_DNA"/>
</dbReference>
<feature type="compositionally biased region" description="Polar residues" evidence="2">
    <location>
        <begin position="381"/>
        <end position="390"/>
    </location>
</feature>
<feature type="region of interest" description="Disordered" evidence="2">
    <location>
        <begin position="136"/>
        <end position="164"/>
    </location>
</feature>
<feature type="compositionally biased region" description="Polar residues" evidence="2">
    <location>
        <begin position="416"/>
        <end position="425"/>
    </location>
</feature>
<protein>
    <submittedName>
        <fullName evidence="3">Uncharacterized protein</fullName>
    </submittedName>
</protein>
<reference evidence="3 4" key="1">
    <citation type="submission" date="2006-05" db="EMBL/GenBank/DDBJ databases">
        <authorList>
            <person name="King G."/>
            <person name="Ferriera S."/>
            <person name="Johnson J."/>
            <person name="Kravitz S."/>
            <person name="Beeson K."/>
            <person name="Sutton G."/>
            <person name="Rogers Y.-H."/>
            <person name="Friedman R."/>
            <person name="Frazier M."/>
            <person name="Venter J.C."/>
        </authorList>
    </citation>
    <scope>NUCLEOTIDE SEQUENCE [LARGE SCALE GENOMIC DNA]</scope>
    <source>
        <strain evidence="4">ATCC 25650 / DSM 13394 / JCM 20685 / NBRC 16684 / NCIMB 2208 / IAM 12614 / B1</strain>
    </source>
</reference>
<dbReference type="Proteomes" id="UP000004848">
    <property type="component" value="Unassembled WGS sequence"/>
</dbReference>
<keyword evidence="1" id="KW-0175">Coiled coil</keyword>
<feature type="region of interest" description="Disordered" evidence="2">
    <location>
        <begin position="319"/>
        <end position="338"/>
    </location>
</feature>
<feature type="region of interest" description="Disordered" evidence="2">
    <location>
        <begin position="406"/>
        <end position="443"/>
    </location>
</feature>
<comment type="caution">
    <text evidence="3">The sequence shown here is derived from an EMBL/GenBank/DDBJ whole genome shotgun (WGS) entry which is preliminary data.</text>
</comment>
<feature type="compositionally biased region" description="Basic residues" evidence="2">
    <location>
        <begin position="433"/>
        <end position="443"/>
    </location>
</feature>
<gene>
    <name evidence="3" type="ORF">SIAM614_23527</name>
</gene>
<evidence type="ECO:0000313" key="4">
    <source>
        <dbReference type="Proteomes" id="UP000004848"/>
    </source>
</evidence>
<dbReference type="Gene3D" id="6.10.140.920">
    <property type="match status" value="1"/>
</dbReference>
<dbReference type="AlphaFoldDB" id="A0NNB2"/>
<dbReference type="eggNOG" id="COG0419">
    <property type="taxonomic scope" value="Bacteria"/>
</dbReference>
<feature type="compositionally biased region" description="Low complexity" evidence="2">
    <location>
        <begin position="361"/>
        <end position="373"/>
    </location>
</feature>
<feature type="region of interest" description="Disordered" evidence="2">
    <location>
        <begin position="347"/>
        <end position="390"/>
    </location>
</feature>
<evidence type="ECO:0000256" key="2">
    <source>
        <dbReference type="SAM" id="MobiDB-lite"/>
    </source>
</evidence>
<sequence length="443" mass="47436">MYVALGFCTAGLIGLAILPAFYRRAARLTEEALRAVNPTSYAEVRAAQDQERARHAVELRRVEKRLDSEREKAAKFQLETTRMRAEVEALKKSHQDTVSGLEAKIAAEASDQHAVDMLSSEVTNLKKKLSEAERALAETWTKSPEDKPAAKRADTEEDDGGWLPASGTMALATITGLEAEVAMLKAKLARYEPTVAGQMDAARSETAKTRLAELEAQLVDTESNYVSAQAEVTRLSLMLDAARFPESERQKHLDAKLEKLSDDAARYQADAAEKGRALQRITAQMAKLQKDLASVPALMDLRRDFRALAEKLTGQEAPDFRLSETTAPSKPAAPLAARSASVAAGSVASGSGENAPSDGNAPKASSSEASASKEAGDEDQTPVQAQSKSANIANAAEALVSRIVASSRIKSKPDAETTSAGTGATQDIDRKTKATKQKKKDVA</sequence>
<evidence type="ECO:0000313" key="3">
    <source>
        <dbReference type="EMBL" id="EAV45643.1"/>
    </source>
</evidence>
<proteinExistence type="predicted"/>
<evidence type="ECO:0000256" key="1">
    <source>
        <dbReference type="SAM" id="Coils"/>
    </source>
</evidence>
<feature type="compositionally biased region" description="Basic and acidic residues" evidence="2">
    <location>
        <begin position="143"/>
        <end position="154"/>
    </location>
</feature>
<feature type="compositionally biased region" description="Low complexity" evidence="2">
    <location>
        <begin position="327"/>
        <end position="338"/>
    </location>
</feature>
<accession>A0NNB2</accession>
<feature type="coiled-coil region" evidence="1">
    <location>
        <begin position="52"/>
        <end position="79"/>
    </location>
</feature>
<organism evidence="3 4">
    <name type="scientific">Roseibium aggregatum (strain ATCC 25650 / DSM 13394 / JCM 20685 / NBRC 16684 / NCIMB 2208 / IAM 12614 / B1)</name>
    <name type="common">Stappia aggregata</name>
    <dbReference type="NCBI Taxonomy" id="384765"/>
    <lineage>
        <taxon>Bacteria</taxon>
        <taxon>Pseudomonadati</taxon>
        <taxon>Pseudomonadota</taxon>
        <taxon>Alphaproteobacteria</taxon>
        <taxon>Hyphomicrobiales</taxon>
        <taxon>Stappiaceae</taxon>
        <taxon>Roseibium</taxon>
    </lineage>
</organism>
<name>A0NNB2_ROSAI</name>
<feature type="coiled-coil region" evidence="1">
    <location>
        <begin position="204"/>
        <end position="291"/>
    </location>
</feature>